<proteinExistence type="predicted"/>
<protein>
    <recommendedName>
        <fullName evidence="3">SMODS and SLOG-associating 2TM effector domain-containing protein</fullName>
    </recommendedName>
</protein>
<evidence type="ECO:0000256" key="2">
    <source>
        <dbReference type="SAM" id="Phobius"/>
    </source>
</evidence>
<dbReference type="PATRIC" id="fig|933944.5.peg.118"/>
<evidence type="ECO:0000259" key="3">
    <source>
        <dbReference type="Pfam" id="PF18183"/>
    </source>
</evidence>
<comment type="caution">
    <text evidence="4">The sequence shown here is derived from an EMBL/GenBank/DDBJ whole genome shotgun (WGS) entry which is preliminary data.</text>
</comment>
<feature type="region of interest" description="Disordered" evidence="1">
    <location>
        <begin position="215"/>
        <end position="234"/>
    </location>
</feature>
<reference evidence="4 5" key="1">
    <citation type="journal article" date="2016" name="Front. Microbiol.">
        <title>Comparative Genomics Analysis of Streptomyces Species Reveals Their Adaptation to the Marine Environment and Their Diversity at the Genomic Level.</title>
        <authorList>
            <person name="Tian X."/>
            <person name="Zhang Z."/>
            <person name="Yang T."/>
            <person name="Chen M."/>
            <person name="Li J."/>
            <person name="Chen F."/>
            <person name="Yang J."/>
            <person name="Li W."/>
            <person name="Zhang B."/>
            <person name="Zhang Z."/>
            <person name="Wu J."/>
            <person name="Zhang C."/>
            <person name="Long L."/>
            <person name="Xiao J."/>
        </authorList>
    </citation>
    <scope>NUCLEOTIDE SEQUENCE [LARGE SCALE GENOMIC DNA]</scope>
    <source>
        <strain evidence="4 5">SCSIO 10390</strain>
    </source>
</reference>
<dbReference type="EMBL" id="LJGT01000038">
    <property type="protein sequence ID" value="OEU90718.1"/>
    <property type="molecule type" value="Genomic_DNA"/>
</dbReference>
<dbReference type="NCBIfam" id="NF033633">
    <property type="entry name" value="SLATT_2"/>
    <property type="match status" value="1"/>
</dbReference>
<organism evidence="4 5">
    <name type="scientific">Streptomyces abyssalis</name>
    <dbReference type="NCBI Taxonomy" id="933944"/>
    <lineage>
        <taxon>Bacteria</taxon>
        <taxon>Bacillati</taxon>
        <taxon>Actinomycetota</taxon>
        <taxon>Actinomycetes</taxon>
        <taxon>Kitasatosporales</taxon>
        <taxon>Streptomycetaceae</taxon>
        <taxon>Streptomyces</taxon>
    </lineage>
</organism>
<dbReference type="STRING" id="933944.AN215_10890"/>
<keyword evidence="2" id="KW-0812">Transmembrane</keyword>
<dbReference type="InterPro" id="IPR040688">
    <property type="entry name" value="SLATT_2"/>
</dbReference>
<evidence type="ECO:0000256" key="1">
    <source>
        <dbReference type="SAM" id="MobiDB-lite"/>
    </source>
</evidence>
<feature type="domain" description="SMODS and SLOG-associating 2TM effector" evidence="3">
    <location>
        <begin position="10"/>
        <end position="193"/>
    </location>
</feature>
<sequence>MSKPEMRPGAGRAFPLGDWGEPGERLDELYVWVEQRALFIADWYLSDRTWKRRGARALRTGAALGATAAAVLPLLALTGTLPVRHAVWGYVALLGALVCVCADRCFGLTTGWIRDVSTAQAIQRRLETLQYDWASESVREMLGPAEGGAGEAAERGLTLLRRFTEDVSEVVRAETADWMQEFRPGSSASAARPAAVPGVRPAEVCAAAQNVHRLPASPGFRTSMPRQRPPEGPL</sequence>
<gene>
    <name evidence="4" type="ORF">AN215_10890</name>
</gene>
<keyword evidence="2" id="KW-1133">Transmembrane helix</keyword>
<dbReference type="RefSeq" id="WP_070013814.1">
    <property type="nucleotide sequence ID" value="NZ_LJGS01000044.1"/>
</dbReference>
<dbReference type="Proteomes" id="UP000176087">
    <property type="component" value="Unassembled WGS sequence"/>
</dbReference>
<accession>A0A1E7JR28</accession>
<dbReference type="Pfam" id="PF18183">
    <property type="entry name" value="SLATT_2"/>
    <property type="match status" value="1"/>
</dbReference>
<keyword evidence="2" id="KW-0472">Membrane</keyword>
<feature type="transmembrane region" description="Helical" evidence="2">
    <location>
        <begin position="61"/>
        <end position="81"/>
    </location>
</feature>
<keyword evidence="5" id="KW-1185">Reference proteome</keyword>
<feature type="transmembrane region" description="Helical" evidence="2">
    <location>
        <begin position="87"/>
        <end position="106"/>
    </location>
</feature>
<evidence type="ECO:0000313" key="4">
    <source>
        <dbReference type="EMBL" id="OEU90718.1"/>
    </source>
</evidence>
<evidence type="ECO:0000313" key="5">
    <source>
        <dbReference type="Proteomes" id="UP000176087"/>
    </source>
</evidence>
<name>A0A1E7JR28_9ACTN</name>
<dbReference type="AlphaFoldDB" id="A0A1E7JR28"/>